<dbReference type="OrthoDB" id="5879561at2"/>
<protein>
    <submittedName>
        <fullName evidence="1">Uncharacterized protein</fullName>
    </submittedName>
</protein>
<evidence type="ECO:0000313" key="2">
    <source>
        <dbReference type="Proteomes" id="UP000287394"/>
    </source>
</evidence>
<sequence length="191" mass="21352">MKSAHYFLLLERSGVYGPETIILNTEALRASETGVADIQQLDFRFERWKGDSLVTNGQQFLVTASLGADLLAEGITGFRLDPVIVSGKPSFKNSQRSRPELASLPEFQWLRLEGTGEITMASTIKATSGDDLIYAKRIDFVFDPQRIGAPGPVRPSCGLVVTQRAFDLIKRHGFQHYSLEKLTWEQPAEMY</sequence>
<name>A0A402D0X5_9BACT</name>
<dbReference type="Proteomes" id="UP000287394">
    <property type="component" value="Chromosome"/>
</dbReference>
<organism evidence="1 2">
    <name type="scientific">Capsulimonas corticalis</name>
    <dbReference type="NCBI Taxonomy" id="2219043"/>
    <lineage>
        <taxon>Bacteria</taxon>
        <taxon>Bacillati</taxon>
        <taxon>Armatimonadota</taxon>
        <taxon>Armatimonadia</taxon>
        <taxon>Capsulimonadales</taxon>
        <taxon>Capsulimonadaceae</taxon>
        <taxon>Capsulimonas</taxon>
    </lineage>
</organism>
<dbReference type="KEGG" id="ccot:CCAX7_55660"/>
<dbReference type="EMBL" id="AP025739">
    <property type="protein sequence ID" value="BDI33515.1"/>
    <property type="molecule type" value="Genomic_DNA"/>
</dbReference>
<dbReference type="RefSeq" id="WP_119323153.1">
    <property type="nucleotide sequence ID" value="NZ_AP025739.1"/>
</dbReference>
<keyword evidence="2" id="KW-1185">Reference proteome</keyword>
<evidence type="ECO:0000313" key="1">
    <source>
        <dbReference type="EMBL" id="BDI33515.1"/>
    </source>
</evidence>
<gene>
    <name evidence="1" type="ORF">CCAX7_55660</name>
</gene>
<reference evidence="1 2" key="1">
    <citation type="journal article" date="2019" name="Int. J. Syst. Evol. Microbiol.">
        <title>Capsulimonas corticalis gen. nov., sp. nov., an aerobic capsulated bacterium, of a novel bacterial order, Capsulimonadales ord. nov., of the class Armatimonadia of the phylum Armatimonadetes.</title>
        <authorList>
            <person name="Li J."/>
            <person name="Kudo C."/>
            <person name="Tonouchi A."/>
        </authorList>
    </citation>
    <scope>NUCLEOTIDE SEQUENCE [LARGE SCALE GENOMIC DNA]</scope>
    <source>
        <strain evidence="1 2">AX-7</strain>
    </source>
</reference>
<dbReference type="AlphaFoldDB" id="A0A402D0X5"/>
<proteinExistence type="predicted"/>
<accession>A0A402D0X5</accession>